<dbReference type="SMART" id="SM00347">
    <property type="entry name" value="HTH_MARR"/>
    <property type="match status" value="1"/>
</dbReference>
<dbReference type="SUPFAM" id="SSF46785">
    <property type="entry name" value="Winged helix' DNA-binding domain"/>
    <property type="match status" value="1"/>
</dbReference>
<evidence type="ECO:0000259" key="2">
    <source>
        <dbReference type="PROSITE" id="PS50995"/>
    </source>
</evidence>
<dbReference type="Gene3D" id="1.10.10.10">
    <property type="entry name" value="Winged helix-like DNA-binding domain superfamily/Winged helix DNA-binding domain"/>
    <property type="match status" value="1"/>
</dbReference>
<dbReference type="EMBL" id="JAATEJ010000025">
    <property type="protein sequence ID" value="NJP46891.1"/>
    <property type="molecule type" value="Genomic_DNA"/>
</dbReference>
<dbReference type="Pfam" id="PF12802">
    <property type="entry name" value="MarR_2"/>
    <property type="match status" value="1"/>
</dbReference>
<dbReference type="RefSeq" id="WP_167985740.1">
    <property type="nucleotide sequence ID" value="NZ_JAATEJ010000025.1"/>
</dbReference>
<feature type="domain" description="HTH marR-type" evidence="2">
    <location>
        <begin position="53"/>
        <end position="185"/>
    </location>
</feature>
<evidence type="ECO:0000313" key="4">
    <source>
        <dbReference type="Proteomes" id="UP000734511"/>
    </source>
</evidence>
<gene>
    <name evidence="3" type="ORF">HCN08_26300</name>
</gene>
<dbReference type="InterPro" id="IPR036388">
    <property type="entry name" value="WH-like_DNA-bd_sf"/>
</dbReference>
<proteinExistence type="predicted"/>
<dbReference type="InterPro" id="IPR039422">
    <property type="entry name" value="MarR/SlyA-like"/>
</dbReference>
<protein>
    <submittedName>
        <fullName evidence="3">MarR family transcriptional regulator</fullName>
    </submittedName>
</protein>
<dbReference type="Proteomes" id="UP000734511">
    <property type="component" value="Unassembled WGS sequence"/>
</dbReference>
<name>A0ABX0ZZ96_9ACTN</name>
<evidence type="ECO:0000256" key="1">
    <source>
        <dbReference type="SAM" id="MobiDB-lite"/>
    </source>
</evidence>
<dbReference type="PANTHER" id="PTHR33164:SF43">
    <property type="entry name" value="HTH-TYPE TRANSCRIPTIONAL REPRESSOR YETL"/>
    <property type="match status" value="1"/>
</dbReference>
<feature type="region of interest" description="Disordered" evidence="1">
    <location>
        <begin position="1"/>
        <end position="40"/>
    </location>
</feature>
<dbReference type="InterPro" id="IPR000835">
    <property type="entry name" value="HTH_MarR-typ"/>
</dbReference>
<dbReference type="PRINTS" id="PR00598">
    <property type="entry name" value="HTHMARR"/>
</dbReference>
<dbReference type="PANTHER" id="PTHR33164">
    <property type="entry name" value="TRANSCRIPTIONAL REGULATOR, MARR FAMILY"/>
    <property type="match status" value="1"/>
</dbReference>
<accession>A0ABX0ZZ96</accession>
<evidence type="ECO:0000313" key="3">
    <source>
        <dbReference type="EMBL" id="NJP46891.1"/>
    </source>
</evidence>
<dbReference type="InterPro" id="IPR036390">
    <property type="entry name" value="WH_DNA-bd_sf"/>
</dbReference>
<keyword evidence="4" id="KW-1185">Reference proteome</keyword>
<organism evidence="3 4">
    <name type="scientific">Actinacidiphila epipremni</name>
    <dbReference type="NCBI Taxonomy" id="2053013"/>
    <lineage>
        <taxon>Bacteria</taxon>
        <taxon>Bacillati</taxon>
        <taxon>Actinomycetota</taxon>
        <taxon>Actinomycetes</taxon>
        <taxon>Kitasatosporales</taxon>
        <taxon>Streptomycetaceae</taxon>
        <taxon>Actinacidiphila</taxon>
    </lineage>
</organism>
<comment type="caution">
    <text evidence="3">The sequence shown here is derived from an EMBL/GenBank/DDBJ whole genome shotgun (WGS) entry which is preliminary data.</text>
</comment>
<reference evidence="3 4" key="1">
    <citation type="submission" date="2020-03" db="EMBL/GenBank/DDBJ databases">
        <title>WGS of actinomycetes isolated from Thailand.</title>
        <authorList>
            <person name="Thawai C."/>
        </authorList>
    </citation>
    <scope>NUCLEOTIDE SEQUENCE [LARGE SCALE GENOMIC DNA]</scope>
    <source>
        <strain evidence="3 4">PRB2-1</strain>
    </source>
</reference>
<sequence>MPSAEPARPAGQDEPAALGVPAELIEPATQGAPAGLDAPAGEARAPGALAHIQSLPSWLAGRVAARGRSMVADALAEEGLKLSQHAVLAAVAEHGPLAQAELVRRLGFDAKDVVLLLNHLQDAGLVLREPDPRDRRKNAVTATPAGLRTLERCARLAERANAAFLAPLGAAEARQLMDLLGRLHAAHDPDPPDRHG</sequence>
<dbReference type="PROSITE" id="PS50995">
    <property type="entry name" value="HTH_MARR_2"/>
    <property type="match status" value="1"/>
</dbReference>